<reference evidence="3 4" key="1">
    <citation type="submission" date="2015-08" db="EMBL/GenBank/DDBJ databases">
        <title>Ancestral chromatin configuration constrains chromatin evolution on differentiating sex chromosomes in Drosophila.</title>
        <authorList>
            <person name="Zhou Q."/>
            <person name="Bachtrog D."/>
        </authorList>
    </citation>
    <scope>NUCLEOTIDE SEQUENCE [LARGE SCALE GENOMIC DNA]</scope>
    <source>
        <tissue evidence="3">Whole larvae</tissue>
    </source>
</reference>
<feature type="signal peptide" evidence="1">
    <location>
        <begin position="1"/>
        <end position="20"/>
    </location>
</feature>
<proteinExistence type="predicted"/>
<dbReference type="InterPro" id="IPR036058">
    <property type="entry name" value="Kazal_dom_sf"/>
</dbReference>
<evidence type="ECO:0000256" key="1">
    <source>
        <dbReference type="SAM" id="SignalP"/>
    </source>
</evidence>
<evidence type="ECO:0000313" key="3">
    <source>
        <dbReference type="EMBL" id="ALC46745.1"/>
    </source>
</evidence>
<dbReference type="STRING" id="30019.A0A0M4F5E2"/>
<keyword evidence="4" id="KW-1185">Reference proteome</keyword>
<feature type="chain" id="PRO_5005794038" evidence="1">
    <location>
        <begin position="21"/>
        <end position="157"/>
    </location>
</feature>
<dbReference type="OrthoDB" id="88467at2759"/>
<evidence type="ECO:0000259" key="2">
    <source>
        <dbReference type="PROSITE" id="PS51465"/>
    </source>
</evidence>
<dbReference type="PROSITE" id="PS51465">
    <property type="entry name" value="KAZAL_2"/>
    <property type="match status" value="1"/>
</dbReference>
<dbReference type="SUPFAM" id="SSF100895">
    <property type="entry name" value="Kazal-type serine protease inhibitors"/>
    <property type="match status" value="1"/>
</dbReference>
<protein>
    <submittedName>
        <fullName evidence="3">M1</fullName>
    </submittedName>
</protein>
<dbReference type="Gene3D" id="3.30.60.30">
    <property type="match status" value="2"/>
</dbReference>
<accession>A0A0M4F5E2</accession>
<gene>
    <name evidence="3" type="ORF">Dbus_chr3Rg1495</name>
</gene>
<dbReference type="AlphaFoldDB" id="A0A0M4F5E2"/>
<dbReference type="OMA" id="LEVQECF"/>
<sequence length="157" mass="17140">MGSQTLSLCCCLALLSGIAATSVSNNATDCPQFCPAIFMPVCGHDGFIYKEFASICNLKAFNCQRERSALTTYATTDMDWCRTEQVTDLQEKLGNIKLDINGCLKPCTMIYQPLCVSNGKYRGLMPSACTLETFNCALQAHGAKPTELLRVLRADSC</sequence>
<dbReference type="EMBL" id="CP012526">
    <property type="protein sequence ID" value="ALC46745.1"/>
    <property type="molecule type" value="Genomic_DNA"/>
</dbReference>
<evidence type="ECO:0000313" key="4">
    <source>
        <dbReference type="Proteomes" id="UP000494163"/>
    </source>
</evidence>
<dbReference type="InterPro" id="IPR002350">
    <property type="entry name" value="Kazal_dom"/>
</dbReference>
<dbReference type="Pfam" id="PF07648">
    <property type="entry name" value="Kazal_2"/>
    <property type="match status" value="2"/>
</dbReference>
<feature type="domain" description="Kazal-like" evidence="2">
    <location>
        <begin position="97"/>
        <end position="157"/>
    </location>
</feature>
<keyword evidence="1" id="KW-0732">Signal</keyword>
<dbReference type="Proteomes" id="UP000494163">
    <property type="component" value="Chromosome 3R"/>
</dbReference>
<name>A0A0M4F5E2_DROBS</name>
<organism evidence="3 4">
    <name type="scientific">Drosophila busckii</name>
    <name type="common">Fruit fly</name>
    <dbReference type="NCBI Taxonomy" id="30019"/>
    <lineage>
        <taxon>Eukaryota</taxon>
        <taxon>Metazoa</taxon>
        <taxon>Ecdysozoa</taxon>
        <taxon>Arthropoda</taxon>
        <taxon>Hexapoda</taxon>
        <taxon>Insecta</taxon>
        <taxon>Pterygota</taxon>
        <taxon>Neoptera</taxon>
        <taxon>Endopterygota</taxon>
        <taxon>Diptera</taxon>
        <taxon>Brachycera</taxon>
        <taxon>Muscomorpha</taxon>
        <taxon>Ephydroidea</taxon>
        <taxon>Drosophilidae</taxon>
        <taxon>Drosophila</taxon>
    </lineage>
</organism>